<dbReference type="EMBL" id="NSJV01000710">
    <property type="protein sequence ID" value="PAU44055.1"/>
    <property type="molecule type" value="Genomic_DNA"/>
</dbReference>
<keyword evidence="3" id="KW-1185">Reference proteome</keyword>
<gene>
    <name evidence="2" type="ORF">CK936_36970</name>
</gene>
<keyword evidence="1" id="KW-0732">Signal</keyword>
<reference evidence="2 3" key="1">
    <citation type="submission" date="2017-08" db="EMBL/GenBank/DDBJ databases">
        <title>Genome sequence of Streptomyces albireticuli NRRL B-1670.</title>
        <authorList>
            <person name="Graham D.E."/>
            <person name="Mahan K.M."/>
            <person name="Klingeman D.M."/>
            <person name="Hettich R.L."/>
            <person name="Parry R.J."/>
            <person name="Spain J.C."/>
        </authorList>
    </citation>
    <scope>NUCLEOTIDE SEQUENCE [LARGE SCALE GENOMIC DNA]</scope>
    <source>
        <strain evidence="2 3">NRRL B-1670</strain>
    </source>
</reference>
<evidence type="ECO:0000313" key="3">
    <source>
        <dbReference type="Proteomes" id="UP000218944"/>
    </source>
</evidence>
<feature type="signal peptide" evidence="1">
    <location>
        <begin position="1"/>
        <end position="27"/>
    </location>
</feature>
<proteinExistence type="predicted"/>
<evidence type="ECO:0000256" key="1">
    <source>
        <dbReference type="SAM" id="SignalP"/>
    </source>
</evidence>
<dbReference type="AlphaFoldDB" id="A0A2A2CXS0"/>
<name>A0A2A2CXS0_9ACTN</name>
<dbReference type="PROSITE" id="PS51257">
    <property type="entry name" value="PROKAR_LIPOPROTEIN"/>
    <property type="match status" value="1"/>
</dbReference>
<evidence type="ECO:0008006" key="4">
    <source>
        <dbReference type="Google" id="ProtNLM"/>
    </source>
</evidence>
<protein>
    <recommendedName>
        <fullName evidence="4">Lipoprotein</fullName>
    </recommendedName>
</protein>
<organism evidence="2 3">
    <name type="scientific">Streptomyces albireticuli</name>
    <dbReference type="NCBI Taxonomy" id="1940"/>
    <lineage>
        <taxon>Bacteria</taxon>
        <taxon>Bacillati</taxon>
        <taxon>Actinomycetota</taxon>
        <taxon>Actinomycetes</taxon>
        <taxon>Kitasatosporales</taxon>
        <taxon>Streptomycetaceae</taxon>
        <taxon>Streptomyces</taxon>
    </lineage>
</organism>
<accession>A0A2A2CXS0</accession>
<feature type="non-terminal residue" evidence="2">
    <location>
        <position position="85"/>
    </location>
</feature>
<comment type="caution">
    <text evidence="2">The sequence shown here is derived from an EMBL/GenBank/DDBJ whole genome shotgun (WGS) entry which is preliminary data.</text>
</comment>
<feature type="chain" id="PRO_5012087341" description="Lipoprotein" evidence="1">
    <location>
        <begin position="28"/>
        <end position="85"/>
    </location>
</feature>
<dbReference type="Proteomes" id="UP000218944">
    <property type="component" value="Unassembled WGS sequence"/>
</dbReference>
<sequence length="85" mass="7854">MSIVQRVAAAATLVVTALGFGCGSASAAGRGEGSTHIYCNNPYNATLVDASGGTAVVRQAQDLLGIGVGGDGSGGSGAGGNGAGG</sequence>
<evidence type="ECO:0000313" key="2">
    <source>
        <dbReference type="EMBL" id="PAU44055.1"/>
    </source>
</evidence>